<accession>D5ETV4</accession>
<protein>
    <recommendedName>
        <fullName evidence="3">CDP-Glycerol:Poly(Glycerophosphate) glycerophosphotransferase</fullName>
    </recommendedName>
</protein>
<dbReference type="KEGG" id="pru:PRU_1766"/>
<dbReference type="EMBL" id="CP002006">
    <property type="protein sequence ID" value="ADE82334.1"/>
    <property type="molecule type" value="Genomic_DNA"/>
</dbReference>
<dbReference type="GeneID" id="31501320"/>
<organism evidence="1 2">
    <name type="scientific">Xylanibacter ruminicola (strain ATCC 19189 / DSM 19721 / CIP 105475 / JCM 8958 / 23)</name>
    <name type="common">Prevotella ruminicola</name>
    <dbReference type="NCBI Taxonomy" id="264731"/>
    <lineage>
        <taxon>Bacteria</taxon>
        <taxon>Pseudomonadati</taxon>
        <taxon>Bacteroidota</taxon>
        <taxon>Bacteroidia</taxon>
        <taxon>Bacteroidales</taxon>
        <taxon>Prevotellaceae</taxon>
        <taxon>Xylanibacter</taxon>
    </lineage>
</organism>
<gene>
    <name evidence="1" type="ordered locus">PRU_1766</name>
</gene>
<dbReference type="AlphaFoldDB" id="D5ETV4"/>
<dbReference type="GO" id="GO:0016020">
    <property type="term" value="C:membrane"/>
    <property type="evidence" value="ECO:0007669"/>
    <property type="project" value="InterPro"/>
</dbReference>
<name>D5ETV4_XYLR2</name>
<evidence type="ECO:0008006" key="3">
    <source>
        <dbReference type="Google" id="ProtNLM"/>
    </source>
</evidence>
<dbReference type="Pfam" id="PF04464">
    <property type="entry name" value="Glyphos_transf"/>
    <property type="match status" value="1"/>
</dbReference>
<dbReference type="eggNOG" id="COG1887">
    <property type="taxonomic scope" value="Bacteria"/>
</dbReference>
<keyword evidence="2" id="KW-1185">Reference proteome</keyword>
<dbReference type="SUPFAM" id="SSF53756">
    <property type="entry name" value="UDP-Glycosyltransferase/glycogen phosphorylase"/>
    <property type="match status" value="1"/>
</dbReference>
<dbReference type="InterPro" id="IPR007554">
    <property type="entry name" value="Glycerophosphate_synth"/>
</dbReference>
<dbReference type="Gene3D" id="3.40.50.12580">
    <property type="match status" value="1"/>
</dbReference>
<dbReference type="HOGENOM" id="CLU_043646_0_0_10"/>
<dbReference type="Proteomes" id="UP000000927">
    <property type="component" value="Chromosome"/>
</dbReference>
<proteinExistence type="predicted"/>
<evidence type="ECO:0000313" key="1">
    <source>
        <dbReference type="EMBL" id="ADE82334.1"/>
    </source>
</evidence>
<dbReference type="STRING" id="264731.PRU_1766"/>
<sequence length="426" mass="50511">MKSLAYKIVNKLVNKLNSFCNREEYPSDEAVITLFEKRDLSRVYERIRHKKQINVAFFCMSVPMFKYEEVFRIMQEDPYFNPIFFIAPRKGNIKNLLNEVSAMEMYCKDNRFPYVKLKNKYLNIGQDVSIYNIDIAFYSQPYTRICCKEYYYDKLKDSLLCYTPYGYLISYTKHNYLSVLNLIAWKNFMPTSVSVRVAKEFNPSYNNLYYLGYTGYDSYCKCKEYHWKSSNKKHVIWAPHHSIASKGWLHLSCFLDIYEYMIDLVKKYEKEIEFVFKPHPHLYPALCQEWGQQKADDYYNRWRSMPNTSINEGNAYEIFKSSDALIHDCGSFLLDYMFTKKPCLYIAFSGKLNVETAEDGTDAYNAHYHAYKKVDIEKFLQDIVCDGKDDMMTIREAVLNKYIKPENGYSASRNIVNNIKDSLQLN</sequence>
<dbReference type="RefSeq" id="WP_013064321.1">
    <property type="nucleotide sequence ID" value="NC_014033.1"/>
</dbReference>
<reference evidence="1 2" key="1">
    <citation type="journal article" date="2010" name="Microb. Ecol.">
        <title>Comparative genome analysis of Prevotella ruminicola and Prevotella bryantii: insights into their environmental niche.</title>
        <authorList>
            <consortium name="North American Consortium for Rumen Bacteria"/>
            <person name="Purushe J."/>
            <person name="Fouts D.E."/>
            <person name="Morrison M."/>
            <person name="White B.A."/>
            <person name="Mackie R.I."/>
            <person name="Coutinho P.M."/>
            <person name="Henrissat B."/>
            <person name="Nelson K.E."/>
        </authorList>
    </citation>
    <scope>NUCLEOTIDE SEQUENCE [LARGE SCALE GENOMIC DNA]</scope>
    <source>
        <strain evidence="2">ATCC 19189 / JCM 8958 / 23</strain>
    </source>
</reference>
<evidence type="ECO:0000313" key="2">
    <source>
        <dbReference type="Proteomes" id="UP000000927"/>
    </source>
</evidence>
<dbReference type="InterPro" id="IPR043148">
    <property type="entry name" value="TagF_C"/>
</dbReference>
<dbReference type="GO" id="GO:0047355">
    <property type="term" value="F:CDP-glycerol glycerophosphotransferase activity"/>
    <property type="evidence" value="ECO:0007669"/>
    <property type="project" value="InterPro"/>
</dbReference>